<dbReference type="Proteomes" id="UP000232323">
    <property type="component" value="Unassembled WGS sequence"/>
</dbReference>
<dbReference type="EMBL" id="BEGY01000027">
    <property type="protein sequence ID" value="GAX77751.1"/>
    <property type="molecule type" value="Genomic_DNA"/>
</dbReference>
<accession>A0A250X3W4</accession>
<dbReference type="OrthoDB" id="48988at2759"/>
<keyword evidence="2" id="KW-1185">Reference proteome</keyword>
<evidence type="ECO:0000313" key="2">
    <source>
        <dbReference type="Proteomes" id="UP000232323"/>
    </source>
</evidence>
<proteinExistence type="predicted"/>
<protein>
    <submittedName>
        <fullName evidence="1">Uncharacterized protein</fullName>
    </submittedName>
</protein>
<dbReference type="AlphaFoldDB" id="A0A250X3W4"/>
<evidence type="ECO:0000313" key="1">
    <source>
        <dbReference type="EMBL" id="GAX77751.1"/>
    </source>
</evidence>
<gene>
    <name evidence="1" type="ORF">CEUSTIGMA_g5194.t1</name>
</gene>
<comment type="caution">
    <text evidence="1">The sequence shown here is derived from an EMBL/GenBank/DDBJ whole genome shotgun (WGS) entry which is preliminary data.</text>
</comment>
<name>A0A250X3W4_9CHLO</name>
<sequence length="99" mass="10866">MLVGQFLRLNAQLRAKVQVLTKLTITEEDQGRISKDMVEYVGGGSASFQERIPRGACMEQLGRDTDSCQALLLRPNTTRPHTGLQHLICELISPSAAGE</sequence>
<reference evidence="1 2" key="1">
    <citation type="submission" date="2017-08" db="EMBL/GenBank/DDBJ databases">
        <title>Acidophilic green algal genome provides insights into adaptation to an acidic environment.</title>
        <authorList>
            <person name="Hirooka S."/>
            <person name="Hirose Y."/>
            <person name="Kanesaki Y."/>
            <person name="Higuchi S."/>
            <person name="Fujiwara T."/>
            <person name="Onuma R."/>
            <person name="Era A."/>
            <person name="Ohbayashi R."/>
            <person name="Uzuka A."/>
            <person name="Nozaki H."/>
            <person name="Yoshikawa H."/>
            <person name="Miyagishima S.Y."/>
        </authorList>
    </citation>
    <scope>NUCLEOTIDE SEQUENCE [LARGE SCALE GENOMIC DNA]</scope>
    <source>
        <strain evidence="1 2">NIES-2499</strain>
    </source>
</reference>
<organism evidence="1 2">
    <name type="scientific">Chlamydomonas eustigma</name>
    <dbReference type="NCBI Taxonomy" id="1157962"/>
    <lineage>
        <taxon>Eukaryota</taxon>
        <taxon>Viridiplantae</taxon>
        <taxon>Chlorophyta</taxon>
        <taxon>core chlorophytes</taxon>
        <taxon>Chlorophyceae</taxon>
        <taxon>CS clade</taxon>
        <taxon>Chlamydomonadales</taxon>
        <taxon>Chlamydomonadaceae</taxon>
        <taxon>Chlamydomonas</taxon>
    </lineage>
</organism>